<evidence type="ECO:0000256" key="10">
    <source>
        <dbReference type="ARBA" id="ARBA00023004"/>
    </source>
</evidence>
<dbReference type="AlphaFoldDB" id="A0AAD7BID8"/>
<dbReference type="GO" id="GO:0016020">
    <property type="term" value="C:membrane"/>
    <property type="evidence" value="ECO:0007669"/>
    <property type="project" value="UniProtKB-SubCell"/>
</dbReference>
<dbReference type="PRINTS" id="PR00385">
    <property type="entry name" value="P450"/>
</dbReference>
<reference evidence="15" key="1">
    <citation type="submission" date="2023-03" db="EMBL/GenBank/DDBJ databases">
        <title>Massive genome expansion in bonnet fungi (Mycena s.s.) driven by repeated elements and novel gene families across ecological guilds.</title>
        <authorList>
            <consortium name="Lawrence Berkeley National Laboratory"/>
            <person name="Harder C.B."/>
            <person name="Miyauchi S."/>
            <person name="Viragh M."/>
            <person name="Kuo A."/>
            <person name="Thoen E."/>
            <person name="Andreopoulos B."/>
            <person name="Lu D."/>
            <person name="Skrede I."/>
            <person name="Drula E."/>
            <person name="Henrissat B."/>
            <person name="Morin E."/>
            <person name="Kohler A."/>
            <person name="Barry K."/>
            <person name="LaButti K."/>
            <person name="Morin E."/>
            <person name="Salamov A."/>
            <person name="Lipzen A."/>
            <person name="Mereny Z."/>
            <person name="Hegedus B."/>
            <person name="Baldrian P."/>
            <person name="Stursova M."/>
            <person name="Weitz H."/>
            <person name="Taylor A."/>
            <person name="Grigoriev I.V."/>
            <person name="Nagy L.G."/>
            <person name="Martin F."/>
            <person name="Kauserud H."/>
        </authorList>
    </citation>
    <scope>NUCLEOTIDE SEQUENCE</scope>
    <source>
        <strain evidence="15">9284</strain>
    </source>
</reference>
<evidence type="ECO:0000256" key="14">
    <source>
        <dbReference type="SAM" id="Phobius"/>
    </source>
</evidence>
<protein>
    <submittedName>
        <fullName evidence="15">Cytochrome P450</fullName>
    </submittedName>
</protein>
<dbReference type="SUPFAM" id="SSF48264">
    <property type="entry name" value="Cytochrome P450"/>
    <property type="match status" value="1"/>
</dbReference>
<dbReference type="GO" id="GO:0020037">
    <property type="term" value="F:heme binding"/>
    <property type="evidence" value="ECO:0007669"/>
    <property type="project" value="InterPro"/>
</dbReference>
<evidence type="ECO:0000313" key="16">
    <source>
        <dbReference type="Proteomes" id="UP001221142"/>
    </source>
</evidence>
<dbReference type="EMBL" id="JARKIF010000015">
    <property type="protein sequence ID" value="KAJ7622096.1"/>
    <property type="molecule type" value="Genomic_DNA"/>
</dbReference>
<proteinExistence type="inferred from homology"/>
<keyword evidence="12 14" id="KW-0472">Membrane</keyword>
<comment type="similarity">
    <text evidence="4">Belongs to the cytochrome P450 family.</text>
</comment>
<sequence length="557" mass="62164">MSLLNPSTVLSACGEILLPIVLTFLFYILFHGARILYHELTSPLRNLVGPGSPSLLTGNFTELIADFETTENWRKMYGPTFQFRGLFSISELHTSDIKAITHVMTNSAIYGKAPFAMENSRQLMGDGIVSANAHDHGRFRRILNPAFSASQMRVLTETFVQKSIQLRDIWAEKIRQDSTGETQIEAMTWLRLMTLEIIGKAGFNYDFNTLTGTEDSKPNELDGVLKQIFMSPSSKWYETLRNARSLIPILRFLPLPGSRLYVSARSKMQEIGSGILALSKAALNASETEEKPFDFAGKRDILSVLLKANLSPDVPENQRLTDTELISQIPTFFIGGHETTSSAAAWALHALSVHQDVQKKLRQELLTISTDNPTMDEINSLAYLERSNIVVRETLRVYSPIVFRHRTATKDDVLPLSKPCLDRDGRLHDSLLVPKGQTIFIPIHAINTDPELWGPDAKEWKPSRWSSLPSTVTAIPTIWANLLTFFAGPNNCIGFRFAVLELKVVLFTVIRAFEVSPGVSEERVGRTVVPQRPVVRGEAGGKSVVALPLILKAYEDI</sequence>
<evidence type="ECO:0000256" key="6">
    <source>
        <dbReference type="ARBA" id="ARBA00022692"/>
    </source>
</evidence>
<evidence type="ECO:0000256" key="9">
    <source>
        <dbReference type="ARBA" id="ARBA00023002"/>
    </source>
</evidence>
<keyword evidence="11" id="KW-0503">Monooxygenase</keyword>
<dbReference type="InterPro" id="IPR002401">
    <property type="entry name" value="Cyt_P450_E_grp-I"/>
</dbReference>
<comment type="pathway">
    <text evidence="3">Secondary metabolite biosynthesis; terpenoid biosynthesis.</text>
</comment>
<evidence type="ECO:0000256" key="12">
    <source>
        <dbReference type="ARBA" id="ARBA00023136"/>
    </source>
</evidence>
<dbReference type="GO" id="GO:0005506">
    <property type="term" value="F:iron ion binding"/>
    <property type="evidence" value="ECO:0007669"/>
    <property type="project" value="InterPro"/>
</dbReference>
<gene>
    <name evidence="15" type="ORF">FB45DRAFT_798222</name>
</gene>
<evidence type="ECO:0000256" key="3">
    <source>
        <dbReference type="ARBA" id="ARBA00004721"/>
    </source>
</evidence>
<keyword evidence="6 14" id="KW-0812">Transmembrane</keyword>
<accession>A0AAD7BID8</accession>
<keyword evidence="16" id="KW-1185">Reference proteome</keyword>
<keyword evidence="9" id="KW-0560">Oxidoreductase</keyword>
<evidence type="ECO:0000256" key="4">
    <source>
        <dbReference type="ARBA" id="ARBA00010617"/>
    </source>
</evidence>
<evidence type="ECO:0000256" key="8">
    <source>
        <dbReference type="ARBA" id="ARBA00022989"/>
    </source>
</evidence>
<dbReference type="PANTHER" id="PTHR24305">
    <property type="entry name" value="CYTOCHROME P450"/>
    <property type="match status" value="1"/>
</dbReference>
<dbReference type="InterPro" id="IPR050121">
    <property type="entry name" value="Cytochrome_P450_monoxygenase"/>
</dbReference>
<comment type="caution">
    <text evidence="15">The sequence shown here is derived from an EMBL/GenBank/DDBJ whole genome shotgun (WGS) entry which is preliminary data.</text>
</comment>
<evidence type="ECO:0000256" key="7">
    <source>
        <dbReference type="ARBA" id="ARBA00022723"/>
    </source>
</evidence>
<evidence type="ECO:0000256" key="11">
    <source>
        <dbReference type="ARBA" id="ARBA00023033"/>
    </source>
</evidence>
<dbReference type="PRINTS" id="PR00463">
    <property type="entry name" value="EP450I"/>
</dbReference>
<dbReference type="InterPro" id="IPR036396">
    <property type="entry name" value="Cyt_P450_sf"/>
</dbReference>
<evidence type="ECO:0000256" key="5">
    <source>
        <dbReference type="ARBA" id="ARBA00022617"/>
    </source>
</evidence>
<keyword evidence="10 13" id="KW-0408">Iron</keyword>
<evidence type="ECO:0000256" key="13">
    <source>
        <dbReference type="PIRSR" id="PIRSR602401-1"/>
    </source>
</evidence>
<dbReference type="InterPro" id="IPR001128">
    <property type="entry name" value="Cyt_P450"/>
</dbReference>
<name>A0AAD7BID8_9AGAR</name>
<dbReference type="GO" id="GO:0016705">
    <property type="term" value="F:oxidoreductase activity, acting on paired donors, with incorporation or reduction of molecular oxygen"/>
    <property type="evidence" value="ECO:0007669"/>
    <property type="project" value="InterPro"/>
</dbReference>
<dbReference type="Pfam" id="PF00067">
    <property type="entry name" value="p450"/>
    <property type="match status" value="1"/>
</dbReference>
<keyword evidence="8 14" id="KW-1133">Transmembrane helix</keyword>
<comment type="cofactor">
    <cofactor evidence="1 13">
        <name>heme</name>
        <dbReference type="ChEBI" id="CHEBI:30413"/>
    </cofactor>
</comment>
<comment type="subcellular location">
    <subcellularLocation>
        <location evidence="2">Membrane</location>
    </subcellularLocation>
</comment>
<evidence type="ECO:0000313" key="15">
    <source>
        <dbReference type="EMBL" id="KAJ7622096.1"/>
    </source>
</evidence>
<dbReference type="Proteomes" id="UP001221142">
    <property type="component" value="Unassembled WGS sequence"/>
</dbReference>
<organism evidence="15 16">
    <name type="scientific">Roridomyces roridus</name>
    <dbReference type="NCBI Taxonomy" id="1738132"/>
    <lineage>
        <taxon>Eukaryota</taxon>
        <taxon>Fungi</taxon>
        <taxon>Dikarya</taxon>
        <taxon>Basidiomycota</taxon>
        <taxon>Agaricomycotina</taxon>
        <taxon>Agaricomycetes</taxon>
        <taxon>Agaricomycetidae</taxon>
        <taxon>Agaricales</taxon>
        <taxon>Marasmiineae</taxon>
        <taxon>Mycenaceae</taxon>
        <taxon>Roridomyces</taxon>
    </lineage>
</organism>
<evidence type="ECO:0000256" key="1">
    <source>
        <dbReference type="ARBA" id="ARBA00001971"/>
    </source>
</evidence>
<dbReference type="GO" id="GO:0004497">
    <property type="term" value="F:monooxygenase activity"/>
    <property type="evidence" value="ECO:0007669"/>
    <property type="project" value="UniProtKB-KW"/>
</dbReference>
<feature type="transmembrane region" description="Helical" evidence="14">
    <location>
        <begin position="16"/>
        <end position="37"/>
    </location>
</feature>
<dbReference type="PANTHER" id="PTHR24305:SF166">
    <property type="entry name" value="CYTOCHROME P450 12A4, MITOCHONDRIAL-RELATED"/>
    <property type="match status" value="1"/>
</dbReference>
<dbReference type="Gene3D" id="1.10.630.10">
    <property type="entry name" value="Cytochrome P450"/>
    <property type="match status" value="1"/>
</dbReference>
<keyword evidence="5 13" id="KW-0349">Heme</keyword>
<keyword evidence="7 13" id="KW-0479">Metal-binding</keyword>
<feature type="binding site" description="axial binding residue" evidence="13">
    <location>
        <position position="492"/>
    </location>
    <ligand>
        <name>heme</name>
        <dbReference type="ChEBI" id="CHEBI:30413"/>
    </ligand>
    <ligandPart>
        <name>Fe</name>
        <dbReference type="ChEBI" id="CHEBI:18248"/>
    </ligandPart>
</feature>
<evidence type="ECO:0000256" key="2">
    <source>
        <dbReference type="ARBA" id="ARBA00004370"/>
    </source>
</evidence>